<evidence type="ECO:0000256" key="9">
    <source>
        <dbReference type="SAM" id="Phobius"/>
    </source>
</evidence>
<gene>
    <name evidence="11" type="primary">CHS3_3</name>
    <name evidence="11" type="ORF">LOC62_01G000416</name>
</gene>
<keyword evidence="3 9" id="KW-1133">Transmembrane helix</keyword>
<name>A0AAF1BMK1_9TREE</name>
<dbReference type="PANTHER" id="PTHR22914">
    <property type="entry name" value="CHITIN SYNTHASE"/>
    <property type="match status" value="1"/>
</dbReference>
<dbReference type="InterPro" id="IPR013616">
    <property type="entry name" value="Chitin_synth_N"/>
</dbReference>
<dbReference type="CDD" id="cd04190">
    <property type="entry name" value="Chitin_synth_C"/>
    <property type="match status" value="1"/>
</dbReference>
<dbReference type="RefSeq" id="XP_062622830.1">
    <property type="nucleotide sequence ID" value="XM_062766846.1"/>
</dbReference>
<feature type="compositionally biased region" description="Pro residues" evidence="8">
    <location>
        <begin position="1194"/>
        <end position="1204"/>
    </location>
</feature>
<dbReference type="GO" id="GO:0016020">
    <property type="term" value="C:membrane"/>
    <property type="evidence" value="ECO:0007669"/>
    <property type="project" value="UniProtKB-SubCell"/>
</dbReference>
<dbReference type="GO" id="GO:0004100">
    <property type="term" value="F:chitin synthase activity"/>
    <property type="evidence" value="ECO:0007669"/>
    <property type="project" value="UniProtKB-EC"/>
</dbReference>
<dbReference type="InterPro" id="IPR041667">
    <property type="entry name" value="Cupin_8"/>
</dbReference>
<feature type="region of interest" description="Disordered" evidence="8">
    <location>
        <begin position="1165"/>
        <end position="1204"/>
    </location>
</feature>
<feature type="region of interest" description="Disordered" evidence="8">
    <location>
        <begin position="277"/>
        <end position="296"/>
    </location>
</feature>
<evidence type="ECO:0000256" key="4">
    <source>
        <dbReference type="ARBA" id="ARBA00023136"/>
    </source>
</evidence>
<dbReference type="PROSITE" id="PS51184">
    <property type="entry name" value="JMJC"/>
    <property type="match status" value="1"/>
</dbReference>
<dbReference type="GO" id="GO:0071555">
    <property type="term" value="P:cell wall organization"/>
    <property type="evidence" value="ECO:0007669"/>
    <property type="project" value="UniProtKB-KW"/>
</dbReference>
<dbReference type="Gene3D" id="2.60.120.650">
    <property type="entry name" value="Cupin"/>
    <property type="match status" value="1"/>
</dbReference>
<proteinExistence type="predicted"/>
<dbReference type="SUPFAM" id="SSF51197">
    <property type="entry name" value="Clavaminate synthase-like"/>
    <property type="match status" value="1"/>
</dbReference>
<dbReference type="Proteomes" id="UP000827549">
    <property type="component" value="Chromosome 1"/>
</dbReference>
<organism evidence="11 12">
    <name type="scientific">Vanrija pseudolonga</name>
    <dbReference type="NCBI Taxonomy" id="143232"/>
    <lineage>
        <taxon>Eukaryota</taxon>
        <taxon>Fungi</taxon>
        <taxon>Dikarya</taxon>
        <taxon>Basidiomycota</taxon>
        <taxon>Agaricomycotina</taxon>
        <taxon>Tremellomycetes</taxon>
        <taxon>Trichosporonales</taxon>
        <taxon>Trichosporonaceae</taxon>
        <taxon>Vanrija</taxon>
    </lineage>
</organism>
<dbReference type="Pfam" id="PF01644">
    <property type="entry name" value="Chitin_synth_1"/>
    <property type="match status" value="1"/>
</dbReference>
<feature type="domain" description="JmjC" evidence="10">
    <location>
        <begin position="1309"/>
        <end position="1486"/>
    </location>
</feature>
<keyword evidence="12" id="KW-1185">Reference proteome</keyword>
<comment type="function">
    <text evidence="6">Polymerizes chitin, a structural polymer of the cell wall and septum, by transferring the sugar moiety of UDP-GlcNAc to the non-reducing end of the growing chitin polymer.</text>
</comment>
<feature type="region of interest" description="Disordered" evidence="8">
    <location>
        <begin position="167"/>
        <end position="192"/>
    </location>
</feature>
<evidence type="ECO:0000256" key="1">
    <source>
        <dbReference type="ARBA" id="ARBA00004141"/>
    </source>
</evidence>
<evidence type="ECO:0000313" key="11">
    <source>
        <dbReference type="EMBL" id="WOO76798.1"/>
    </source>
</evidence>
<evidence type="ECO:0000313" key="12">
    <source>
        <dbReference type="Proteomes" id="UP000827549"/>
    </source>
</evidence>
<keyword evidence="4 9" id="KW-0472">Membrane</keyword>
<feature type="region of interest" description="Disordered" evidence="8">
    <location>
        <begin position="1"/>
        <end position="106"/>
    </location>
</feature>
<evidence type="ECO:0000259" key="10">
    <source>
        <dbReference type="PROSITE" id="PS51184"/>
    </source>
</evidence>
<feature type="transmembrane region" description="Helical" evidence="9">
    <location>
        <begin position="759"/>
        <end position="781"/>
    </location>
</feature>
<feature type="transmembrane region" description="Helical" evidence="9">
    <location>
        <begin position="850"/>
        <end position="873"/>
    </location>
</feature>
<evidence type="ECO:0000256" key="7">
    <source>
        <dbReference type="ARBA" id="ARBA00048014"/>
    </source>
</evidence>
<protein>
    <submittedName>
        <fullName evidence="11">Chitin synthase 3</fullName>
    </submittedName>
</protein>
<feature type="transmembrane region" description="Helical" evidence="9">
    <location>
        <begin position="959"/>
        <end position="978"/>
    </location>
</feature>
<dbReference type="GO" id="GO:0071944">
    <property type="term" value="C:cell periphery"/>
    <property type="evidence" value="ECO:0007669"/>
    <property type="project" value="TreeGrafter"/>
</dbReference>
<dbReference type="GO" id="GO:0006031">
    <property type="term" value="P:chitin biosynthetic process"/>
    <property type="evidence" value="ECO:0007669"/>
    <property type="project" value="TreeGrafter"/>
</dbReference>
<reference evidence="11" key="1">
    <citation type="submission" date="2023-10" db="EMBL/GenBank/DDBJ databases">
        <authorList>
            <person name="Noh H."/>
        </authorList>
    </citation>
    <scope>NUCLEOTIDE SEQUENCE</scope>
    <source>
        <strain evidence="11">DUCC4014</strain>
    </source>
</reference>
<dbReference type="EMBL" id="CP086714">
    <property type="protein sequence ID" value="WOO76798.1"/>
    <property type="molecule type" value="Genomic_DNA"/>
</dbReference>
<evidence type="ECO:0000256" key="6">
    <source>
        <dbReference type="ARBA" id="ARBA00024009"/>
    </source>
</evidence>
<dbReference type="GeneID" id="87803674"/>
<feature type="transmembrane region" description="Helical" evidence="9">
    <location>
        <begin position="998"/>
        <end position="1021"/>
    </location>
</feature>
<dbReference type="InterPro" id="IPR003347">
    <property type="entry name" value="JmjC_dom"/>
</dbReference>
<accession>A0AAF1BMK1</accession>
<comment type="subcellular location">
    <subcellularLocation>
        <location evidence="1">Membrane</location>
        <topology evidence="1">Multi-pass membrane protein</topology>
    </subcellularLocation>
</comment>
<comment type="catalytic activity">
    <reaction evidence="7">
        <text>[(1-&gt;4)-N-acetyl-beta-D-glucosaminyl](n) + UDP-N-acetyl-alpha-D-glucosamine = [(1-&gt;4)-N-acetyl-beta-D-glucosaminyl](n+1) + UDP + H(+)</text>
        <dbReference type="Rhea" id="RHEA:16637"/>
        <dbReference type="Rhea" id="RHEA-COMP:9593"/>
        <dbReference type="Rhea" id="RHEA-COMP:9595"/>
        <dbReference type="ChEBI" id="CHEBI:15378"/>
        <dbReference type="ChEBI" id="CHEBI:17029"/>
        <dbReference type="ChEBI" id="CHEBI:57705"/>
        <dbReference type="ChEBI" id="CHEBI:58223"/>
        <dbReference type="EC" id="2.4.1.16"/>
    </reaction>
</comment>
<sequence length="1486" mass="164453">MASSRRSNRSQDMGDGAPPWSRNPSPVPPYDPPHSPAYLPPPSPGGSHNPYNINLPPRQGYPANPPIYAPPSPSVVGSALGGSTLAPSTVYGSTIGPSTSPRPPSRLTNFEAALARARGEAPPPVVETPPVEIPPLMRPTYSQPAPSYLPPPDSNHPDLNVGFTRASTIRHSGLRRREPSRSPSPGFDNSMVYDPIQRHEDIEKALLSDEERDRIYQPIQTPLPLSRFTLQKTMLESNGDLSLMGNAPRPAARRSSIEKTGLDGFEPVALVDGAHPEDTHHYGPAPEGRVSRRNNQHKRVKQRLTLDEEGTFAVEMPIPSRLAQFLPVKGVEEQKTTRYTAITTDPDDFAKSPIRLRQEMFDPPRKTEMFIVITMYNEDAELFCRTLYGVMKNIAHLCGRKNSRMWGANGWQKIVVCIVADGRKHVNPRVLDCLAALGVYQEGAMTNQVQDRPVKAHVFEYTTSFALDPDLHFKYPDRGIVPCQILFCMKENNARKINSHRWFFNAFAPKLQPNVCILLDVGTMPAQKSLYHLWKAFDVNSNVGGACGEIATFKGKGWRLLLNPLVAAQCFEYKMSNILDKPMESLFGYTAVLPGAFSAYRYIALQNDENGRGPLYSYFQGENLHSGKADSFTGNMYLAEDRILCFEIVAKPKASWVLKYVKSAVGETDCPDTIPEFIGQRRRWLNGSFFAAVYSLIHFRQIWRSDHSVVRKSALMVEFVYNALNLLFGWFSLGNFYIFFVILTRALEGKAFHIKNIQVLNVIVQYTYLGTVIACFIFGMGNRPQGSPWKYKVAIWIFAVLTFYMLVAGVICTVAAIQNIDKPIFIRLVVSLAATYGIFVVSSFLALDPWHIFTCFLQYLLFTPTYINVLNIYAYSNLHDLSWGTKGADTVETDLGKVQGVGRDVEVALVSEQQDIDMAYQDALDNLRIKRARVDPDEMPPAKNASEQKQKDVYANFRTNLLLVWSLSNALLASIILAGNDNETFSGSGNSRQGIYMLIILIFVAGMAAFRFICATLYLIIRLFGDLAPCGPLVAPLLAQAVSAMTALRDDDTVSDERGQRAKVALDTLLTVAKGQVAALPFNTVSRHTLRLYTDASLLRTALDLLTGPVVEGPRRAFCLAAVERVDRAIIVAGAVGPQRAEWAQRLVGEVQGVLVAEGIAAPPAGKVAANGHDDDDSDTNPHPAKRRKHAAPTRPPFTPLFAPSPIPETTTYPTLAAHAREPHHPLILRGYLSSEACAPWPALERWKDAGYLLSCVGEGRVVPVEIGTAYDDEGWAQRIVPWRDFLSAAGWDVVPESDELDAAPAAPLYLAQHALFAQFPALERDTAVPDYVWSEPQLAGYTAPDDYLVNVWVGAGGSRIVSPAHTDPYFNAYAQVLGRKRVWLAPPDAGEHMYAYSKGSEDDADDTKSPLAAEYMGNTSTVPILRGDRFPDAAAASFPAFFEHVYPRAMEAVLEPGDLLLMPPGWWHAMRGESEAMSWSVSFWY</sequence>
<feature type="transmembrane region" description="Helical" evidence="9">
    <location>
        <begin position="824"/>
        <end position="844"/>
    </location>
</feature>
<dbReference type="Pfam" id="PF13621">
    <property type="entry name" value="Cupin_8"/>
    <property type="match status" value="1"/>
</dbReference>
<dbReference type="Pfam" id="PF08407">
    <property type="entry name" value="Chitin_synth_1N"/>
    <property type="match status" value="1"/>
</dbReference>
<dbReference type="GO" id="GO:0030428">
    <property type="term" value="C:cell septum"/>
    <property type="evidence" value="ECO:0007669"/>
    <property type="project" value="TreeGrafter"/>
</dbReference>
<evidence type="ECO:0000256" key="2">
    <source>
        <dbReference type="ARBA" id="ARBA00022692"/>
    </source>
</evidence>
<keyword evidence="2 9" id="KW-0812">Transmembrane</keyword>
<dbReference type="InterPro" id="IPR004835">
    <property type="entry name" value="Chitin_synth"/>
</dbReference>
<feature type="compositionally biased region" description="Pro residues" evidence="8">
    <location>
        <begin position="25"/>
        <end position="44"/>
    </location>
</feature>
<feature type="transmembrane region" description="Helical" evidence="9">
    <location>
        <begin position="723"/>
        <end position="747"/>
    </location>
</feature>
<feature type="compositionally biased region" description="Pro residues" evidence="8">
    <location>
        <begin position="63"/>
        <end position="73"/>
    </location>
</feature>
<evidence type="ECO:0000256" key="3">
    <source>
        <dbReference type="ARBA" id="ARBA00022989"/>
    </source>
</evidence>
<evidence type="ECO:0000256" key="8">
    <source>
        <dbReference type="SAM" id="MobiDB-lite"/>
    </source>
</evidence>
<feature type="transmembrane region" description="Helical" evidence="9">
    <location>
        <begin position="793"/>
        <end position="817"/>
    </location>
</feature>
<evidence type="ECO:0000256" key="5">
    <source>
        <dbReference type="ARBA" id="ARBA00023316"/>
    </source>
</evidence>
<dbReference type="PANTHER" id="PTHR22914:SF38">
    <property type="entry name" value="CHITIN SYNTHASE 2"/>
    <property type="match status" value="1"/>
</dbReference>
<keyword evidence="5" id="KW-0961">Cell wall biogenesis/degradation</keyword>